<keyword evidence="1" id="KW-0547">Nucleotide-binding</keyword>
<dbReference type="EMBL" id="JBBPBN010000019">
    <property type="protein sequence ID" value="KAK9017717.1"/>
    <property type="molecule type" value="Genomic_DNA"/>
</dbReference>
<organism evidence="4 5">
    <name type="scientific">Hibiscus sabdariffa</name>
    <name type="common">roselle</name>
    <dbReference type="NCBI Taxonomy" id="183260"/>
    <lineage>
        <taxon>Eukaryota</taxon>
        <taxon>Viridiplantae</taxon>
        <taxon>Streptophyta</taxon>
        <taxon>Embryophyta</taxon>
        <taxon>Tracheophyta</taxon>
        <taxon>Spermatophyta</taxon>
        <taxon>Magnoliopsida</taxon>
        <taxon>eudicotyledons</taxon>
        <taxon>Gunneridae</taxon>
        <taxon>Pentapetalae</taxon>
        <taxon>rosids</taxon>
        <taxon>malvids</taxon>
        <taxon>Malvales</taxon>
        <taxon>Malvaceae</taxon>
        <taxon>Malvoideae</taxon>
        <taxon>Hibiscus</taxon>
    </lineage>
</organism>
<dbReference type="Gene3D" id="1.10.8.60">
    <property type="match status" value="1"/>
</dbReference>
<evidence type="ECO:0000313" key="4">
    <source>
        <dbReference type="EMBL" id="KAK9017717.1"/>
    </source>
</evidence>
<comment type="caution">
    <text evidence="4">The sequence shown here is derived from an EMBL/GenBank/DDBJ whole genome shotgun (WGS) entry which is preliminary data.</text>
</comment>
<protein>
    <recommendedName>
        <fullName evidence="3">ClpA/ClpB AAA lid domain-containing protein</fullName>
    </recommendedName>
</protein>
<evidence type="ECO:0000256" key="1">
    <source>
        <dbReference type="ARBA" id="ARBA00022741"/>
    </source>
</evidence>
<keyword evidence="2" id="KW-0067">ATP-binding</keyword>
<feature type="domain" description="ClpA/ClpB AAA lid" evidence="3">
    <location>
        <begin position="20"/>
        <end position="57"/>
    </location>
</feature>
<evidence type="ECO:0000313" key="5">
    <source>
        <dbReference type="Proteomes" id="UP001396334"/>
    </source>
</evidence>
<name>A0ABR2RXS8_9ROSI</name>
<sequence length="86" mass="9523">MVLCPFVPHLNFCILHACCSDGFLPDKAIDLFDKAGALVSAHHAKLLEVARELGAELRPQPELRQGTKVYTDRFYVNSIVLSLLVS</sequence>
<dbReference type="Pfam" id="PF17871">
    <property type="entry name" value="AAA_lid_9"/>
    <property type="match status" value="1"/>
</dbReference>
<dbReference type="Proteomes" id="UP001396334">
    <property type="component" value="Unassembled WGS sequence"/>
</dbReference>
<gene>
    <name evidence="4" type="ORF">V6N11_000722</name>
</gene>
<keyword evidence="5" id="KW-1185">Reference proteome</keyword>
<accession>A0ABR2RXS8</accession>
<evidence type="ECO:0000259" key="3">
    <source>
        <dbReference type="Pfam" id="PF17871"/>
    </source>
</evidence>
<reference evidence="4 5" key="1">
    <citation type="journal article" date="2024" name="G3 (Bethesda)">
        <title>Genome assembly of Hibiscus sabdariffa L. provides insights into metabolisms of medicinal natural products.</title>
        <authorList>
            <person name="Kim T."/>
        </authorList>
    </citation>
    <scope>NUCLEOTIDE SEQUENCE [LARGE SCALE GENOMIC DNA]</scope>
    <source>
        <strain evidence="4">TK-2024</strain>
        <tissue evidence="4">Old leaves</tissue>
    </source>
</reference>
<dbReference type="Gene3D" id="4.10.860.10">
    <property type="entry name" value="UVR domain"/>
    <property type="match status" value="1"/>
</dbReference>
<evidence type="ECO:0000256" key="2">
    <source>
        <dbReference type="ARBA" id="ARBA00022840"/>
    </source>
</evidence>
<dbReference type="InterPro" id="IPR041546">
    <property type="entry name" value="ClpA/ClpB_AAA_lid"/>
</dbReference>
<proteinExistence type="predicted"/>